<comment type="caution">
    <text evidence="1">The sequence shown here is derived from an EMBL/GenBank/DDBJ whole genome shotgun (WGS) entry which is preliminary data.</text>
</comment>
<organism evidence="1 2">
    <name type="scientific">Oryza meyeriana var. granulata</name>
    <dbReference type="NCBI Taxonomy" id="110450"/>
    <lineage>
        <taxon>Eukaryota</taxon>
        <taxon>Viridiplantae</taxon>
        <taxon>Streptophyta</taxon>
        <taxon>Embryophyta</taxon>
        <taxon>Tracheophyta</taxon>
        <taxon>Spermatophyta</taxon>
        <taxon>Magnoliopsida</taxon>
        <taxon>Liliopsida</taxon>
        <taxon>Poales</taxon>
        <taxon>Poaceae</taxon>
        <taxon>BOP clade</taxon>
        <taxon>Oryzoideae</taxon>
        <taxon>Oryzeae</taxon>
        <taxon>Oryzinae</taxon>
        <taxon>Oryza</taxon>
        <taxon>Oryza meyeriana</taxon>
    </lineage>
</organism>
<evidence type="ECO:0000313" key="2">
    <source>
        <dbReference type="Proteomes" id="UP000479710"/>
    </source>
</evidence>
<proteinExistence type="predicted"/>
<reference evidence="1 2" key="1">
    <citation type="submission" date="2019-11" db="EMBL/GenBank/DDBJ databases">
        <title>Whole genome sequence of Oryza granulata.</title>
        <authorList>
            <person name="Li W."/>
        </authorList>
    </citation>
    <scope>NUCLEOTIDE SEQUENCE [LARGE SCALE GENOMIC DNA]</scope>
    <source>
        <strain evidence="2">cv. Menghai</strain>
        <tissue evidence="1">Leaf</tissue>
    </source>
</reference>
<sequence>MSRCATAPNSGGGEELPCSSVICLYGLSPPTPLRDLAIPSPRVPNLYPFGAFESRLPQILGSRGGMAPAALTGEDGDEVPSHVCHFNGQMVIKEGGEG</sequence>
<protein>
    <submittedName>
        <fullName evidence="1">Uncharacterized protein</fullName>
    </submittedName>
</protein>
<name>A0A6G1D9D0_9ORYZ</name>
<dbReference type="AlphaFoldDB" id="A0A6G1D9D0"/>
<accession>A0A6G1D9D0</accession>
<evidence type="ECO:0000313" key="1">
    <source>
        <dbReference type="EMBL" id="KAF0909338.1"/>
    </source>
</evidence>
<dbReference type="EMBL" id="SPHZ02000007">
    <property type="protein sequence ID" value="KAF0909338.1"/>
    <property type="molecule type" value="Genomic_DNA"/>
</dbReference>
<keyword evidence="2" id="KW-1185">Reference proteome</keyword>
<gene>
    <name evidence="1" type="ORF">E2562_035202</name>
</gene>
<dbReference type="Proteomes" id="UP000479710">
    <property type="component" value="Unassembled WGS sequence"/>
</dbReference>